<comment type="caution">
    <text evidence="1">The sequence shown here is derived from an EMBL/GenBank/DDBJ whole genome shotgun (WGS) entry which is preliminary data.</text>
</comment>
<dbReference type="InterPro" id="IPR025886">
    <property type="entry name" value="PP2-like"/>
</dbReference>
<organism evidence="1 2">
    <name type="scientific">Helianthus annuus</name>
    <name type="common">Common sunflower</name>
    <dbReference type="NCBI Taxonomy" id="4232"/>
    <lineage>
        <taxon>Eukaryota</taxon>
        <taxon>Viridiplantae</taxon>
        <taxon>Streptophyta</taxon>
        <taxon>Embryophyta</taxon>
        <taxon>Tracheophyta</taxon>
        <taxon>Spermatophyta</taxon>
        <taxon>Magnoliopsida</taxon>
        <taxon>eudicotyledons</taxon>
        <taxon>Gunneridae</taxon>
        <taxon>Pentapetalae</taxon>
        <taxon>asterids</taxon>
        <taxon>campanulids</taxon>
        <taxon>Asterales</taxon>
        <taxon>Asteraceae</taxon>
        <taxon>Asteroideae</taxon>
        <taxon>Heliantheae alliance</taxon>
        <taxon>Heliantheae</taxon>
        <taxon>Helianthus</taxon>
    </lineage>
</organism>
<reference evidence="1" key="1">
    <citation type="journal article" date="2017" name="Nature">
        <title>The sunflower genome provides insights into oil metabolism, flowering and Asterid evolution.</title>
        <authorList>
            <person name="Badouin H."/>
            <person name="Gouzy J."/>
            <person name="Grassa C.J."/>
            <person name="Murat F."/>
            <person name="Staton S.E."/>
            <person name="Cottret L."/>
            <person name="Lelandais-Briere C."/>
            <person name="Owens G.L."/>
            <person name="Carrere S."/>
            <person name="Mayjonade B."/>
            <person name="Legrand L."/>
            <person name="Gill N."/>
            <person name="Kane N.C."/>
            <person name="Bowers J.E."/>
            <person name="Hubner S."/>
            <person name="Bellec A."/>
            <person name="Berard A."/>
            <person name="Berges H."/>
            <person name="Blanchet N."/>
            <person name="Boniface M.C."/>
            <person name="Brunel D."/>
            <person name="Catrice O."/>
            <person name="Chaidir N."/>
            <person name="Claudel C."/>
            <person name="Donnadieu C."/>
            <person name="Faraut T."/>
            <person name="Fievet G."/>
            <person name="Helmstetter N."/>
            <person name="King M."/>
            <person name="Knapp S.J."/>
            <person name="Lai Z."/>
            <person name="Le Paslier M.C."/>
            <person name="Lippi Y."/>
            <person name="Lorenzon L."/>
            <person name="Mandel J.R."/>
            <person name="Marage G."/>
            <person name="Marchand G."/>
            <person name="Marquand E."/>
            <person name="Bret-Mestries E."/>
            <person name="Morien E."/>
            <person name="Nambeesan S."/>
            <person name="Nguyen T."/>
            <person name="Pegot-Espagnet P."/>
            <person name="Pouilly N."/>
            <person name="Raftis F."/>
            <person name="Sallet E."/>
            <person name="Schiex T."/>
            <person name="Thomas J."/>
            <person name="Vandecasteele C."/>
            <person name="Vares D."/>
            <person name="Vear F."/>
            <person name="Vautrin S."/>
            <person name="Crespi M."/>
            <person name="Mangin B."/>
            <person name="Burke J.M."/>
            <person name="Salse J."/>
            <person name="Munos S."/>
            <person name="Vincourt P."/>
            <person name="Rieseberg L.H."/>
            <person name="Langlade N.B."/>
        </authorList>
    </citation>
    <scope>NUCLEOTIDE SEQUENCE</scope>
    <source>
        <tissue evidence="1">Leaves</tissue>
    </source>
</reference>
<accession>A0A9K3HT71</accession>
<protein>
    <submittedName>
        <fullName evidence="1">Phloem protein</fullName>
    </submittedName>
</protein>
<dbReference type="AlphaFoldDB" id="A0A9K3HT71"/>
<proteinExistence type="predicted"/>
<dbReference type="EMBL" id="MNCJ02000326">
    <property type="protein sequence ID" value="KAF5784123.1"/>
    <property type="molecule type" value="Genomic_DNA"/>
</dbReference>
<dbReference type="Gramene" id="mRNA:HanXRQr2_Chr11g0515891">
    <property type="protein sequence ID" value="mRNA:HanXRQr2_Chr11g0515891"/>
    <property type="gene ID" value="HanXRQr2_Chr11g0515891"/>
</dbReference>
<evidence type="ECO:0000313" key="1">
    <source>
        <dbReference type="EMBL" id="KAF5784123.1"/>
    </source>
</evidence>
<dbReference type="PANTHER" id="PTHR32278:SF111">
    <property type="entry name" value="F-BOX PROTEIN PP2-B12-RELATED"/>
    <property type="match status" value="1"/>
</dbReference>
<name>A0A9K3HT71_HELAN</name>
<gene>
    <name evidence="1" type="ORF">HanXRQr2_Chr11g0515891</name>
</gene>
<evidence type="ECO:0000313" key="2">
    <source>
        <dbReference type="Proteomes" id="UP000215914"/>
    </source>
</evidence>
<dbReference type="Proteomes" id="UP000215914">
    <property type="component" value="Unassembled WGS sequence"/>
</dbReference>
<dbReference type="PANTHER" id="PTHR32278">
    <property type="entry name" value="F-BOX DOMAIN-CONTAINING PROTEIN"/>
    <property type="match status" value="1"/>
</dbReference>
<keyword evidence="2" id="KW-1185">Reference proteome</keyword>
<reference evidence="1" key="2">
    <citation type="submission" date="2020-06" db="EMBL/GenBank/DDBJ databases">
        <title>Helianthus annuus Genome sequencing and assembly Release 2.</title>
        <authorList>
            <person name="Gouzy J."/>
            <person name="Langlade N."/>
            <person name="Munos S."/>
        </authorList>
    </citation>
    <scope>NUCLEOTIDE SEQUENCE</scope>
    <source>
        <tissue evidence="1">Leaves</tissue>
    </source>
</reference>
<sequence>MFSKGILLQDDKVLFSLGSNKERNEMISAKRFSYNYLLPKWRSLPESRFPKVAKMFYISNLNIQIKIRTQYLSPSVNYKVHLIFRFRGPRKSQAKRMYVNLKYKMGNKSLNAYFATWREDGWMMIELFQFLNHKKDTDFEVLLESFSRCYCGTDSIYIEGIQFQAINNASFKLPSGSDYILFYQLNVFNFVLIMQVKHEEIENLTEDHQALKSKSKANKLWFLPNPMKEKKDHTISFSLCQIEKKKDELLSANEDMLSIQSGFVP</sequence>
<dbReference type="Pfam" id="PF14299">
    <property type="entry name" value="PP2"/>
    <property type="match status" value="1"/>
</dbReference>